<feature type="transmembrane region" description="Helical" evidence="1">
    <location>
        <begin position="6"/>
        <end position="22"/>
    </location>
</feature>
<keyword evidence="3" id="KW-1185">Reference proteome</keyword>
<accession>A0ABX8RDP2</accession>
<evidence type="ECO:0000256" key="1">
    <source>
        <dbReference type="SAM" id="Phobius"/>
    </source>
</evidence>
<feature type="transmembrane region" description="Helical" evidence="1">
    <location>
        <begin position="29"/>
        <end position="46"/>
    </location>
</feature>
<dbReference type="Proteomes" id="UP000886818">
    <property type="component" value="Chromosome"/>
</dbReference>
<keyword evidence="1" id="KW-0472">Membrane</keyword>
<proteinExistence type="predicted"/>
<evidence type="ECO:0000313" key="2">
    <source>
        <dbReference type="EMBL" id="QXM07158.1"/>
    </source>
</evidence>
<evidence type="ECO:0000313" key="3">
    <source>
        <dbReference type="Proteomes" id="UP000886818"/>
    </source>
</evidence>
<keyword evidence="1" id="KW-1133">Transmembrane helix</keyword>
<sequence>MIELIVLLLFIIFSMTLLITKKKIILKDFYLIILYFIICCLISVYNGNIKKIFIYTLVLCSVLPFFKDRYSIFMINMSEMLRATENYFIENNINYKLIKVNKFHSVLKLNNYKQEIILKSLCFWGNIKFKNYNVVEISKILDNFHED</sequence>
<dbReference type="EMBL" id="CP078093">
    <property type="protein sequence ID" value="QXM07158.1"/>
    <property type="molecule type" value="Genomic_DNA"/>
</dbReference>
<dbReference type="RefSeq" id="WP_218283844.1">
    <property type="nucleotide sequence ID" value="NZ_CP078093.1"/>
</dbReference>
<gene>
    <name evidence="2" type="ORF">KVH43_05515</name>
</gene>
<name>A0ABX8RDP2_9CLOT</name>
<reference evidence="2" key="1">
    <citation type="submission" date="2021-07" db="EMBL/GenBank/DDBJ databases">
        <title>Complete genome sequence of Crassaminicella sp. 143-21, isolated from a deep-sea hydrothermal vent.</title>
        <authorList>
            <person name="Li X."/>
        </authorList>
    </citation>
    <scope>NUCLEOTIDE SEQUENCE</scope>
    <source>
        <strain evidence="2">143-21</strain>
    </source>
</reference>
<keyword evidence="1" id="KW-0812">Transmembrane</keyword>
<organism evidence="2 3">
    <name type="scientific">Crassaminicella indica</name>
    <dbReference type="NCBI Taxonomy" id="2855394"/>
    <lineage>
        <taxon>Bacteria</taxon>
        <taxon>Bacillati</taxon>
        <taxon>Bacillota</taxon>
        <taxon>Clostridia</taxon>
        <taxon>Eubacteriales</taxon>
        <taxon>Clostridiaceae</taxon>
        <taxon>Crassaminicella</taxon>
    </lineage>
</organism>
<protein>
    <submittedName>
        <fullName evidence="2">Uncharacterized protein</fullName>
    </submittedName>
</protein>